<name>E6QFM8_9ZZZZ</name>
<dbReference type="EMBL" id="CABP01000154">
    <property type="protein sequence ID" value="CBI06023.1"/>
    <property type="molecule type" value="Genomic_DNA"/>
</dbReference>
<protein>
    <submittedName>
        <fullName evidence="1">Uncharacterized protein</fullName>
    </submittedName>
</protein>
<proteinExistence type="predicted"/>
<evidence type="ECO:0000313" key="1">
    <source>
        <dbReference type="EMBL" id="CBI06023.1"/>
    </source>
</evidence>
<accession>E6QFM8</accession>
<gene>
    <name evidence="1" type="ORF">CARN5_0457</name>
</gene>
<organism evidence="1">
    <name type="scientific">mine drainage metagenome</name>
    <dbReference type="NCBI Taxonomy" id="410659"/>
    <lineage>
        <taxon>unclassified sequences</taxon>
        <taxon>metagenomes</taxon>
        <taxon>ecological metagenomes</taxon>
    </lineage>
</organism>
<dbReference type="AlphaFoldDB" id="E6QFM8"/>
<sequence>MPFRGLCGCFLNIHLSMIQGWICDNMDEILPPYNSPTDGALGYPIDKIDTSFLERPHIM</sequence>
<comment type="caution">
    <text evidence="1">The sequence shown here is derived from an EMBL/GenBank/DDBJ whole genome shotgun (WGS) entry which is preliminary data.</text>
</comment>
<reference evidence="1" key="1">
    <citation type="submission" date="2009-10" db="EMBL/GenBank/DDBJ databases">
        <title>Diversity of trophic interactions inside an arsenic-rich microbial ecosystem.</title>
        <authorList>
            <person name="Bertin P.N."/>
            <person name="Heinrich-Salmeron A."/>
            <person name="Pelletier E."/>
            <person name="Goulhen-Chollet F."/>
            <person name="Arsene-Ploetze F."/>
            <person name="Gallien S."/>
            <person name="Calteau A."/>
            <person name="Vallenet D."/>
            <person name="Casiot C."/>
            <person name="Chane-Woon-Ming B."/>
            <person name="Giloteaux L."/>
            <person name="Barakat M."/>
            <person name="Bonnefoy V."/>
            <person name="Bruneel O."/>
            <person name="Chandler M."/>
            <person name="Cleiss J."/>
            <person name="Duran R."/>
            <person name="Elbaz-Poulichet F."/>
            <person name="Fonknechten N."/>
            <person name="Lauga B."/>
            <person name="Mornico D."/>
            <person name="Ortet P."/>
            <person name="Schaeffer C."/>
            <person name="Siguier P."/>
            <person name="Alexander Thil Smith A."/>
            <person name="Van Dorsselaer A."/>
            <person name="Weissenbach J."/>
            <person name="Medigue C."/>
            <person name="Le Paslier D."/>
        </authorList>
    </citation>
    <scope>NUCLEOTIDE SEQUENCE</scope>
</reference>